<proteinExistence type="predicted"/>
<protein>
    <recommendedName>
        <fullName evidence="4">Secreted protein</fullName>
    </recommendedName>
</protein>
<evidence type="ECO:0008006" key="4">
    <source>
        <dbReference type="Google" id="ProtNLM"/>
    </source>
</evidence>
<feature type="compositionally biased region" description="Low complexity" evidence="1">
    <location>
        <begin position="57"/>
        <end position="69"/>
    </location>
</feature>
<dbReference type="EMBL" id="JBICZW010000004">
    <property type="protein sequence ID" value="MFG3189089.1"/>
    <property type="molecule type" value="Genomic_DNA"/>
</dbReference>
<feature type="compositionally biased region" description="Gly residues" evidence="1">
    <location>
        <begin position="42"/>
        <end position="56"/>
    </location>
</feature>
<dbReference type="Proteomes" id="UP001604282">
    <property type="component" value="Unassembled WGS sequence"/>
</dbReference>
<feature type="region of interest" description="Disordered" evidence="1">
    <location>
        <begin position="42"/>
        <end position="69"/>
    </location>
</feature>
<name>A0ABW7BNJ0_9ACTN</name>
<evidence type="ECO:0000256" key="1">
    <source>
        <dbReference type="SAM" id="MobiDB-lite"/>
    </source>
</evidence>
<evidence type="ECO:0000313" key="2">
    <source>
        <dbReference type="EMBL" id="MFG3189089.1"/>
    </source>
</evidence>
<evidence type="ECO:0000313" key="3">
    <source>
        <dbReference type="Proteomes" id="UP001604282"/>
    </source>
</evidence>
<dbReference type="RefSeq" id="WP_392011156.1">
    <property type="nucleotide sequence ID" value="NZ_JBIBSS010000008.1"/>
</dbReference>
<accession>A0ABW7BNJ0</accession>
<keyword evidence="3" id="KW-1185">Reference proteome</keyword>
<gene>
    <name evidence="2" type="ORF">ACGFYS_09120</name>
</gene>
<sequence length="144" mass="14388">MGALRLERPYRHARPLALVSAAATLLAALFVCLGSGPAGPGGHPGHGRTVGAGPGSVSGTAAGPAATPVPGTGRAAYVCPYDRGDCSLFPSLSPAVLGAPPLDPPLHAEDRLPRFDALARDGAAGGPGVRPRAPDLHVLQVLRT</sequence>
<comment type="caution">
    <text evidence="2">The sequence shown here is derived from an EMBL/GenBank/DDBJ whole genome shotgun (WGS) entry which is preliminary data.</text>
</comment>
<organism evidence="2 3">
    <name type="scientific">Streptomyces omiyaensis</name>
    <dbReference type="NCBI Taxonomy" id="68247"/>
    <lineage>
        <taxon>Bacteria</taxon>
        <taxon>Bacillati</taxon>
        <taxon>Actinomycetota</taxon>
        <taxon>Actinomycetes</taxon>
        <taxon>Kitasatosporales</taxon>
        <taxon>Streptomycetaceae</taxon>
        <taxon>Streptomyces</taxon>
    </lineage>
</organism>
<reference evidence="2 3" key="1">
    <citation type="submission" date="2024-10" db="EMBL/GenBank/DDBJ databases">
        <title>The Natural Products Discovery Center: Release of the First 8490 Sequenced Strains for Exploring Actinobacteria Biosynthetic Diversity.</title>
        <authorList>
            <person name="Kalkreuter E."/>
            <person name="Kautsar S.A."/>
            <person name="Yang D."/>
            <person name="Bader C.D."/>
            <person name="Teijaro C.N."/>
            <person name="Fluegel L."/>
            <person name="Davis C.M."/>
            <person name="Simpson J.R."/>
            <person name="Lauterbach L."/>
            <person name="Steele A.D."/>
            <person name="Gui C."/>
            <person name="Meng S."/>
            <person name="Li G."/>
            <person name="Viehrig K."/>
            <person name="Ye F."/>
            <person name="Su P."/>
            <person name="Kiefer A.F."/>
            <person name="Nichols A."/>
            <person name="Cepeda A.J."/>
            <person name="Yan W."/>
            <person name="Fan B."/>
            <person name="Jiang Y."/>
            <person name="Adhikari A."/>
            <person name="Zheng C.-J."/>
            <person name="Schuster L."/>
            <person name="Cowan T.M."/>
            <person name="Smanski M.J."/>
            <person name="Chevrette M.G."/>
            <person name="De Carvalho L.P.S."/>
            <person name="Shen B."/>
        </authorList>
    </citation>
    <scope>NUCLEOTIDE SEQUENCE [LARGE SCALE GENOMIC DNA]</scope>
    <source>
        <strain evidence="2 3">NPDC048229</strain>
    </source>
</reference>